<dbReference type="AlphaFoldDB" id="A0A7R8D2H4"/>
<dbReference type="PANTHER" id="PTHR28646">
    <property type="entry name" value="TRANSMEMBRANE PROTEIN 201"/>
    <property type="match status" value="1"/>
</dbReference>
<evidence type="ECO:0000256" key="3">
    <source>
        <dbReference type="ARBA" id="ARBA00022692"/>
    </source>
</evidence>
<evidence type="ECO:0000256" key="6">
    <source>
        <dbReference type="ARBA" id="ARBA00023242"/>
    </source>
</evidence>
<gene>
    <name evidence="8" type="ORF">LSAA_11198</name>
</gene>
<dbReference type="GO" id="GO:0030473">
    <property type="term" value="P:nuclear migration along microtubule"/>
    <property type="evidence" value="ECO:0007669"/>
    <property type="project" value="TreeGrafter"/>
</dbReference>
<dbReference type="OrthoDB" id="5966927at2759"/>
<organism evidence="8 9">
    <name type="scientific">Lepeophtheirus salmonis</name>
    <name type="common">Salmon louse</name>
    <name type="synonym">Caligus salmonis</name>
    <dbReference type="NCBI Taxonomy" id="72036"/>
    <lineage>
        <taxon>Eukaryota</taxon>
        <taxon>Metazoa</taxon>
        <taxon>Ecdysozoa</taxon>
        <taxon>Arthropoda</taxon>
        <taxon>Crustacea</taxon>
        <taxon>Multicrustacea</taxon>
        <taxon>Hexanauplia</taxon>
        <taxon>Copepoda</taxon>
        <taxon>Siphonostomatoida</taxon>
        <taxon>Caligidae</taxon>
        <taxon>Lepeophtheirus</taxon>
    </lineage>
</organism>
<sequence>MEGEEDSANMNLYLSGGSILLTGAVAALTLLLNRKLSNPSFLLLNCWFCNENFSIPLRKAKSWTCPSCDGYNGFSNDGDYNTDLKTSSLRPQRYARPQIKAPIHSDLCRDCELNQCLKVSQLSAFVPKDERNFDMEIEDYEAHLERVYRLCRQCEAALHQKLGEQDAKIRPNLLSWRLESNRLAAKRDGGISAFVHATPRASKAKRFFSSRVSSIFNAKEDECHEENSKYDISSLSIEDNVETEFTLMGSGLHLKAIAKASWVAGGYWHPKDKLGLSSPERTLSRSSSQSSGFVSYDNYPSSPNLRVIRNTFARSSVPPEHKPYEQFPVRQVASSSDRYSCDDPSFHGNTGFVDSSSSLASSSRQCLNDSPNKSHNVSIMDKEFNL</sequence>
<keyword evidence="3" id="KW-0812">Transmembrane</keyword>
<comment type="subcellular location">
    <subcellularLocation>
        <location evidence="1">Nucleus inner membrane</location>
        <topology evidence="1">Multi-pass membrane protein</topology>
    </subcellularLocation>
</comment>
<feature type="domain" description="Ima1 N-terminal" evidence="7">
    <location>
        <begin position="44"/>
        <end position="157"/>
    </location>
</feature>
<keyword evidence="9" id="KW-1185">Reference proteome</keyword>
<keyword evidence="6" id="KW-0539">Nucleus</keyword>
<keyword evidence="4" id="KW-1133">Transmembrane helix</keyword>
<protein>
    <submittedName>
        <fullName evidence="8">(salmon louse) hypothetical protein</fullName>
    </submittedName>
</protein>
<dbReference type="Pfam" id="PF09779">
    <property type="entry name" value="Ima1_N"/>
    <property type="match status" value="1"/>
</dbReference>
<evidence type="ECO:0000256" key="1">
    <source>
        <dbReference type="ARBA" id="ARBA00004473"/>
    </source>
</evidence>
<dbReference type="GO" id="GO:0005521">
    <property type="term" value="F:lamin binding"/>
    <property type="evidence" value="ECO:0007669"/>
    <property type="project" value="TreeGrafter"/>
</dbReference>
<name>A0A7R8D2H4_LEPSM</name>
<evidence type="ECO:0000256" key="5">
    <source>
        <dbReference type="ARBA" id="ARBA00023136"/>
    </source>
</evidence>
<evidence type="ECO:0000313" key="9">
    <source>
        <dbReference type="Proteomes" id="UP000675881"/>
    </source>
</evidence>
<accession>A0A7R8D2H4</accession>
<evidence type="ECO:0000259" key="7">
    <source>
        <dbReference type="Pfam" id="PF09779"/>
    </source>
</evidence>
<dbReference type="EMBL" id="HG994585">
    <property type="protein sequence ID" value="CAF2976530.1"/>
    <property type="molecule type" value="Genomic_DNA"/>
</dbReference>
<reference evidence="8" key="1">
    <citation type="submission" date="2021-02" db="EMBL/GenBank/DDBJ databases">
        <authorList>
            <person name="Bekaert M."/>
        </authorList>
    </citation>
    <scope>NUCLEOTIDE SEQUENCE</scope>
    <source>
        <strain evidence="8">IoA-00</strain>
    </source>
</reference>
<evidence type="ECO:0000256" key="4">
    <source>
        <dbReference type="ARBA" id="ARBA00022989"/>
    </source>
</evidence>
<dbReference type="GO" id="GO:0051015">
    <property type="term" value="F:actin filament binding"/>
    <property type="evidence" value="ECO:0007669"/>
    <property type="project" value="TreeGrafter"/>
</dbReference>
<dbReference type="Proteomes" id="UP000675881">
    <property type="component" value="Chromosome 6"/>
</dbReference>
<comment type="similarity">
    <text evidence="2">Belongs to the TMEM201 family.</text>
</comment>
<dbReference type="InterPro" id="IPR018617">
    <property type="entry name" value="Ima1_N"/>
</dbReference>
<evidence type="ECO:0000313" key="8">
    <source>
        <dbReference type="EMBL" id="CAF2976530.1"/>
    </source>
</evidence>
<keyword evidence="5" id="KW-0472">Membrane</keyword>
<dbReference type="PANTHER" id="PTHR28646:SF1">
    <property type="entry name" value="TRANSMEMBRANE PROTEIN 201"/>
    <property type="match status" value="1"/>
</dbReference>
<evidence type="ECO:0000256" key="2">
    <source>
        <dbReference type="ARBA" id="ARBA00007600"/>
    </source>
</evidence>
<proteinExistence type="inferred from homology"/>
<dbReference type="GO" id="GO:0005637">
    <property type="term" value="C:nuclear inner membrane"/>
    <property type="evidence" value="ECO:0007669"/>
    <property type="project" value="UniProtKB-SubCell"/>
</dbReference>
<dbReference type="InterPro" id="IPR040041">
    <property type="entry name" value="TMEM201"/>
</dbReference>